<dbReference type="SUPFAM" id="SSF53474">
    <property type="entry name" value="alpha/beta-Hydrolases"/>
    <property type="match status" value="1"/>
</dbReference>
<feature type="non-terminal residue" evidence="1">
    <location>
        <position position="97"/>
    </location>
</feature>
<proteinExistence type="predicted"/>
<accession>A0A383B9H2</accession>
<sequence>VALFAFEFHRSAYKNDPSSTKMKLHCIHGNLQTKRVWKPLEDRFESRGADISLACEDLHEGHSLGFEQWTEEFCQRAQRDSQGEKTFLLGYSLGGRL</sequence>
<reference evidence="1" key="1">
    <citation type="submission" date="2018-05" db="EMBL/GenBank/DDBJ databases">
        <authorList>
            <person name="Lanie J.A."/>
            <person name="Ng W.-L."/>
            <person name="Kazmierczak K.M."/>
            <person name="Andrzejewski T.M."/>
            <person name="Davidsen T.M."/>
            <person name="Wayne K.J."/>
            <person name="Tettelin H."/>
            <person name="Glass J.I."/>
            <person name="Rusch D."/>
            <person name="Podicherti R."/>
            <person name="Tsui H.-C.T."/>
            <person name="Winkler M.E."/>
        </authorList>
    </citation>
    <scope>NUCLEOTIDE SEQUENCE</scope>
</reference>
<feature type="non-terminal residue" evidence="1">
    <location>
        <position position="1"/>
    </location>
</feature>
<organism evidence="1">
    <name type="scientific">marine metagenome</name>
    <dbReference type="NCBI Taxonomy" id="408172"/>
    <lineage>
        <taxon>unclassified sequences</taxon>
        <taxon>metagenomes</taxon>
        <taxon>ecological metagenomes</taxon>
    </lineage>
</organism>
<evidence type="ECO:0008006" key="2">
    <source>
        <dbReference type="Google" id="ProtNLM"/>
    </source>
</evidence>
<dbReference type="AlphaFoldDB" id="A0A383B9H2"/>
<evidence type="ECO:0000313" key="1">
    <source>
        <dbReference type="EMBL" id="SVE16826.1"/>
    </source>
</evidence>
<dbReference type="Gene3D" id="3.40.50.1820">
    <property type="entry name" value="alpha/beta hydrolase"/>
    <property type="match status" value="1"/>
</dbReference>
<protein>
    <recommendedName>
        <fullName evidence="2">Serine aminopeptidase S33 domain-containing protein</fullName>
    </recommendedName>
</protein>
<gene>
    <name evidence="1" type="ORF">METZ01_LOCUS469680</name>
</gene>
<dbReference type="EMBL" id="UINC01198738">
    <property type="protein sequence ID" value="SVE16826.1"/>
    <property type="molecule type" value="Genomic_DNA"/>
</dbReference>
<dbReference type="InterPro" id="IPR029058">
    <property type="entry name" value="AB_hydrolase_fold"/>
</dbReference>
<name>A0A383B9H2_9ZZZZ</name>